<protein>
    <submittedName>
        <fullName evidence="5">RNA recognition motif 2-domain-containing protein</fullName>
    </submittedName>
</protein>
<dbReference type="InterPro" id="IPR035979">
    <property type="entry name" value="RBD_domain_sf"/>
</dbReference>
<dbReference type="Pfam" id="PF00076">
    <property type="entry name" value="RRM_1"/>
    <property type="match status" value="1"/>
</dbReference>
<feature type="region of interest" description="Disordered" evidence="3">
    <location>
        <begin position="1"/>
        <end position="58"/>
    </location>
</feature>
<dbReference type="InterPro" id="IPR012677">
    <property type="entry name" value="Nucleotide-bd_a/b_plait_sf"/>
</dbReference>
<evidence type="ECO:0000256" key="2">
    <source>
        <dbReference type="PROSITE-ProRule" id="PRU00176"/>
    </source>
</evidence>
<dbReference type="SMART" id="SM00360">
    <property type="entry name" value="RRM"/>
    <property type="match status" value="2"/>
</dbReference>
<dbReference type="AlphaFoldDB" id="A0A9P6LBN3"/>
<feature type="compositionally biased region" description="Pro residues" evidence="3">
    <location>
        <begin position="411"/>
        <end position="420"/>
    </location>
</feature>
<dbReference type="Pfam" id="PF04059">
    <property type="entry name" value="RRM_2"/>
    <property type="match status" value="1"/>
</dbReference>
<evidence type="ECO:0000259" key="4">
    <source>
        <dbReference type="PROSITE" id="PS50102"/>
    </source>
</evidence>
<keyword evidence="1 2" id="KW-0694">RNA-binding</keyword>
<gene>
    <name evidence="5" type="ORF">BJ322DRAFT_1103061</name>
</gene>
<reference evidence="5" key="1">
    <citation type="journal article" date="2020" name="Nat. Commun.">
        <title>Large-scale genome sequencing of mycorrhizal fungi provides insights into the early evolution of symbiotic traits.</title>
        <authorList>
            <person name="Miyauchi S."/>
            <person name="Kiss E."/>
            <person name="Kuo A."/>
            <person name="Drula E."/>
            <person name="Kohler A."/>
            <person name="Sanchez-Garcia M."/>
            <person name="Morin E."/>
            <person name="Andreopoulos B."/>
            <person name="Barry K.W."/>
            <person name="Bonito G."/>
            <person name="Buee M."/>
            <person name="Carver A."/>
            <person name="Chen C."/>
            <person name="Cichocki N."/>
            <person name="Clum A."/>
            <person name="Culley D."/>
            <person name="Crous P.W."/>
            <person name="Fauchery L."/>
            <person name="Girlanda M."/>
            <person name="Hayes R.D."/>
            <person name="Keri Z."/>
            <person name="LaButti K."/>
            <person name="Lipzen A."/>
            <person name="Lombard V."/>
            <person name="Magnuson J."/>
            <person name="Maillard F."/>
            <person name="Murat C."/>
            <person name="Nolan M."/>
            <person name="Ohm R.A."/>
            <person name="Pangilinan J."/>
            <person name="Pereira M.F."/>
            <person name="Perotto S."/>
            <person name="Peter M."/>
            <person name="Pfister S."/>
            <person name="Riley R."/>
            <person name="Sitrit Y."/>
            <person name="Stielow J.B."/>
            <person name="Szollosi G."/>
            <person name="Zifcakova L."/>
            <person name="Stursova M."/>
            <person name="Spatafora J.W."/>
            <person name="Tedersoo L."/>
            <person name="Vaario L.M."/>
            <person name="Yamada A."/>
            <person name="Yan M."/>
            <person name="Wang P."/>
            <person name="Xu J."/>
            <person name="Bruns T."/>
            <person name="Baldrian P."/>
            <person name="Vilgalys R."/>
            <person name="Dunand C."/>
            <person name="Henrissat B."/>
            <person name="Grigoriev I.V."/>
            <person name="Hibbett D."/>
            <person name="Nagy L.G."/>
            <person name="Martin F.M."/>
        </authorList>
    </citation>
    <scope>NUCLEOTIDE SEQUENCE</scope>
    <source>
        <strain evidence="5">UH-Tt-Lm1</strain>
    </source>
</reference>
<comment type="caution">
    <text evidence="5">The sequence shown here is derived from an EMBL/GenBank/DDBJ whole genome shotgun (WGS) entry which is preliminary data.</text>
</comment>
<proteinExistence type="predicted"/>
<organism evidence="5 6">
    <name type="scientific">Thelephora terrestris</name>
    <dbReference type="NCBI Taxonomy" id="56493"/>
    <lineage>
        <taxon>Eukaryota</taxon>
        <taxon>Fungi</taxon>
        <taxon>Dikarya</taxon>
        <taxon>Basidiomycota</taxon>
        <taxon>Agaricomycotina</taxon>
        <taxon>Agaricomycetes</taxon>
        <taxon>Thelephorales</taxon>
        <taxon>Thelephoraceae</taxon>
        <taxon>Thelephora</taxon>
    </lineage>
</organism>
<keyword evidence="6" id="KW-1185">Reference proteome</keyword>
<evidence type="ECO:0000313" key="5">
    <source>
        <dbReference type="EMBL" id="KAF9792570.1"/>
    </source>
</evidence>
<evidence type="ECO:0000313" key="6">
    <source>
        <dbReference type="Proteomes" id="UP000736335"/>
    </source>
</evidence>
<dbReference type="PROSITE" id="PS50102">
    <property type="entry name" value="RRM"/>
    <property type="match status" value="1"/>
</dbReference>
<dbReference type="Proteomes" id="UP000736335">
    <property type="component" value="Unassembled WGS sequence"/>
</dbReference>
<dbReference type="InterPro" id="IPR000504">
    <property type="entry name" value="RRM_dom"/>
</dbReference>
<feature type="domain" description="RRM" evidence="4">
    <location>
        <begin position="78"/>
        <end position="150"/>
    </location>
</feature>
<feature type="compositionally biased region" description="Low complexity" evidence="3">
    <location>
        <begin position="46"/>
        <end position="58"/>
    </location>
</feature>
<dbReference type="PANTHER" id="PTHR23189">
    <property type="entry name" value="RNA RECOGNITION MOTIF-CONTAINING"/>
    <property type="match status" value="1"/>
</dbReference>
<evidence type="ECO:0000256" key="1">
    <source>
        <dbReference type="ARBA" id="ARBA00022884"/>
    </source>
</evidence>
<feature type="region of interest" description="Disordered" evidence="3">
    <location>
        <begin position="599"/>
        <end position="637"/>
    </location>
</feature>
<dbReference type="GO" id="GO:0003723">
    <property type="term" value="F:RNA binding"/>
    <property type="evidence" value="ECO:0007669"/>
    <property type="project" value="UniProtKB-UniRule"/>
</dbReference>
<evidence type="ECO:0000256" key="3">
    <source>
        <dbReference type="SAM" id="MobiDB-lite"/>
    </source>
</evidence>
<name>A0A9P6LBN3_9AGAM</name>
<feature type="region of interest" description="Disordered" evidence="3">
    <location>
        <begin position="241"/>
        <end position="310"/>
    </location>
</feature>
<feature type="compositionally biased region" description="Basic and acidic residues" evidence="3">
    <location>
        <begin position="293"/>
        <end position="302"/>
    </location>
</feature>
<dbReference type="OrthoDB" id="417481at2759"/>
<dbReference type="Gene3D" id="3.30.70.330">
    <property type="match status" value="2"/>
</dbReference>
<feature type="region of interest" description="Disordered" evidence="3">
    <location>
        <begin position="398"/>
        <end position="467"/>
    </location>
</feature>
<reference evidence="5" key="2">
    <citation type="submission" date="2020-11" db="EMBL/GenBank/DDBJ databases">
        <authorList>
            <consortium name="DOE Joint Genome Institute"/>
            <person name="Kuo A."/>
            <person name="Miyauchi S."/>
            <person name="Kiss E."/>
            <person name="Drula E."/>
            <person name="Kohler A."/>
            <person name="Sanchez-Garcia M."/>
            <person name="Andreopoulos B."/>
            <person name="Barry K.W."/>
            <person name="Bonito G."/>
            <person name="Buee M."/>
            <person name="Carver A."/>
            <person name="Chen C."/>
            <person name="Cichocki N."/>
            <person name="Clum A."/>
            <person name="Culley D."/>
            <person name="Crous P.W."/>
            <person name="Fauchery L."/>
            <person name="Girlanda M."/>
            <person name="Hayes R."/>
            <person name="Keri Z."/>
            <person name="Labutti K."/>
            <person name="Lipzen A."/>
            <person name="Lombard V."/>
            <person name="Magnuson J."/>
            <person name="Maillard F."/>
            <person name="Morin E."/>
            <person name="Murat C."/>
            <person name="Nolan M."/>
            <person name="Ohm R."/>
            <person name="Pangilinan J."/>
            <person name="Pereira M."/>
            <person name="Perotto S."/>
            <person name="Peter M."/>
            <person name="Riley R."/>
            <person name="Sitrit Y."/>
            <person name="Stielow B."/>
            <person name="Szollosi G."/>
            <person name="Zifcakova L."/>
            <person name="Stursova M."/>
            <person name="Spatafora J.W."/>
            <person name="Tedersoo L."/>
            <person name="Vaario L.-M."/>
            <person name="Yamada A."/>
            <person name="Yan M."/>
            <person name="Wang P."/>
            <person name="Xu J."/>
            <person name="Bruns T."/>
            <person name="Baldrian P."/>
            <person name="Vilgalys R."/>
            <person name="Henrissat B."/>
            <person name="Grigoriev I.V."/>
            <person name="Hibbett D."/>
            <person name="Nagy L.G."/>
            <person name="Martin F.M."/>
        </authorList>
    </citation>
    <scope>NUCLEOTIDE SEQUENCE</scope>
    <source>
        <strain evidence="5">UH-Tt-Lm1</strain>
    </source>
</reference>
<feature type="compositionally biased region" description="Polar residues" evidence="3">
    <location>
        <begin position="424"/>
        <end position="434"/>
    </location>
</feature>
<dbReference type="SUPFAM" id="SSF54928">
    <property type="entry name" value="RNA-binding domain, RBD"/>
    <property type="match status" value="2"/>
</dbReference>
<dbReference type="EMBL" id="WIUZ02000001">
    <property type="protein sequence ID" value="KAF9792570.1"/>
    <property type="molecule type" value="Genomic_DNA"/>
</dbReference>
<accession>A0A9P6LBN3</accession>
<sequence length="637" mass="70818">MSLPDLAPLSRFRPHLRPLDLASDRDPPKSPSPRASHDMITPPLTPSSSFSSSHTPSTPSDPYLTFDFHSAPEPSVSRLVLLGNVPKSAASDALKQSLKQCGPIKGLLVRFQPIHGFVVVAFYDSRDAVRAKAYVPQISVQGATLSARLLSPVILRKVMSGPNAFLDECEALVSVSIDDGTLGENQLRDILASFGFLHSFSPSNGCYIANYSDSRCAQAFVNSVHDLHISGARLRAELVTPKELTEDLTPESPSPKPGRVRPRSVSAGESAKPRDLSILIPPPSALQSSDFTARPEPEEQHVHTAQPPTAPNYFYTQPEPYYPLSPAQLVYPLQSPTTYAFPQFDESTAMHYQYHPYPYMYSPVESHFPHASMHNYHYPSYPTSPPMMHASSIDYSKRMPQHPDNLHSPTPLSPLSPVFPAPIASNQNTPTKSSVAPRHQNQKSHHSMSTLHVRAPGVPPPPISEKNQLDLNKIEQGLDTRTTVMIKNIPNKMSDKDLMSFIAKVCPRRIDFLYLRMDFQNGCNVGYAFVNFITVEDLLCFTKASLGVKWNMYSSEKVLQMCYANYQGKEALIEKFKNSCIMDEQESYRPKIFYSSGTKQGLPEPFPAPTHLRRKERSLSNRGTLYPGNGMRLTAVQ</sequence>
<dbReference type="InterPro" id="IPR007201">
    <property type="entry name" value="Mei2-like_Rrm_C"/>
</dbReference>